<dbReference type="AlphaFoldDB" id="A0A7V5H267"/>
<dbReference type="GO" id="GO:0070569">
    <property type="term" value="F:uridylyltransferase activity"/>
    <property type="evidence" value="ECO:0007669"/>
    <property type="project" value="InterPro"/>
</dbReference>
<organism evidence="4">
    <name type="scientific">Caldithrix abyssi</name>
    <dbReference type="NCBI Taxonomy" id="187145"/>
    <lineage>
        <taxon>Bacteria</taxon>
        <taxon>Pseudomonadati</taxon>
        <taxon>Calditrichota</taxon>
        <taxon>Calditrichia</taxon>
        <taxon>Calditrichales</taxon>
        <taxon>Calditrichaceae</taxon>
        <taxon>Caldithrix</taxon>
    </lineage>
</organism>
<dbReference type="SUPFAM" id="SSF53448">
    <property type="entry name" value="Nucleotide-diphospho-sugar transferases"/>
    <property type="match status" value="1"/>
</dbReference>
<protein>
    <submittedName>
        <fullName evidence="4">UDPGP type 1 family protein</fullName>
    </submittedName>
</protein>
<gene>
    <name evidence="4" type="ORF">ENL21_01310</name>
</gene>
<dbReference type="Proteomes" id="UP000886111">
    <property type="component" value="Unassembled WGS sequence"/>
</dbReference>
<dbReference type="PANTHER" id="PTHR11952">
    <property type="entry name" value="UDP- GLUCOSE PYROPHOSPHORYLASE"/>
    <property type="match status" value="1"/>
</dbReference>
<dbReference type="InterPro" id="IPR039741">
    <property type="entry name" value="UDP-sugar_pyrophosphorylase"/>
</dbReference>
<comment type="similarity">
    <text evidence="1">Belongs to the UDPGP type 1 family.</text>
</comment>
<proteinExistence type="inferred from homology"/>
<feature type="non-terminal residue" evidence="4">
    <location>
        <position position="419"/>
    </location>
</feature>
<keyword evidence="2" id="KW-0808">Transferase</keyword>
<dbReference type="Gene3D" id="3.90.550.10">
    <property type="entry name" value="Spore Coat Polysaccharide Biosynthesis Protein SpsA, Chain A"/>
    <property type="match status" value="1"/>
</dbReference>
<reference evidence="4" key="1">
    <citation type="journal article" date="2020" name="mSystems">
        <title>Genome- and Community-Level Interaction Insights into Carbon Utilization and Element Cycling Functions of Hydrothermarchaeota in Hydrothermal Sediment.</title>
        <authorList>
            <person name="Zhou Z."/>
            <person name="Liu Y."/>
            <person name="Xu W."/>
            <person name="Pan J."/>
            <person name="Luo Z.H."/>
            <person name="Li M."/>
        </authorList>
    </citation>
    <scope>NUCLEOTIDE SEQUENCE [LARGE SCALE GENOMIC DNA]</scope>
    <source>
        <strain evidence="4">HyVt-76</strain>
    </source>
</reference>
<evidence type="ECO:0000313" key="4">
    <source>
        <dbReference type="EMBL" id="HHE54390.1"/>
    </source>
</evidence>
<keyword evidence="3" id="KW-0548">Nucleotidyltransferase</keyword>
<dbReference type="InterPro" id="IPR002618">
    <property type="entry name" value="UDPGP_fam"/>
</dbReference>
<dbReference type="Pfam" id="PF01704">
    <property type="entry name" value="UDPGP"/>
    <property type="match status" value="1"/>
</dbReference>
<comment type="caution">
    <text evidence="4">The sequence shown here is derived from an EMBL/GenBank/DDBJ whole genome shotgun (WGS) entry which is preliminary data.</text>
</comment>
<name>A0A7V5H267_CALAY</name>
<evidence type="ECO:0000256" key="3">
    <source>
        <dbReference type="ARBA" id="ARBA00022695"/>
    </source>
</evidence>
<sequence>MLKVKNKKWQQVIDLCFENGQGHVFRFWDEMNDDQRSELIDQLSRIDWPQMNQLIKQALNPVKQIKHKLEPAPVISLTERETLDRQVIPLGEEALRSGQVGVCLVAGGQGSRLGFDGPKGCFPITPVKKKTLFQLHAEKIKAMSLKYSVNLPWYIMTSRSNHEPTLAFFEEHDYFDLGKENVFFFVQEMIPAVDEHGKFLLAEKHRIFESPNGHGGILKALYQSGALKDMKQRGLKYIFYFQVDNVLVKMCDPAFIGYHIQEKAQMSSKVVRKVKPEERVGIICQIDGKTGVVEYSDLDDEHRYARDENGQLKLWAGSIAIHVLDVQFIEDENKNGFKLPFHLAHKAIPYVNEEGKLVKPLEKNGFKFETFIFDALLDAKKGCTIEVNRLQEFSAVKNQEGFDSPQTAQQDLMRNYGNW</sequence>
<dbReference type="InterPro" id="IPR029044">
    <property type="entry name" value="Nucleotide-diphossugar_trans"/>
</dbReference>
<evidence type="ECO:0000256" key="2">
    <source>
        <dbReference type="ARBA" id="ARBA00022679"/>
    </source>
</evidence>
<dbReference type="CDD" id="cd04193">
    <property type="entry name" value="UDPGlcNAc_PPase"/>
    <property type="match status" value="1"/>
</dbReference>
<accession>A0A7V5H267</accession>
<evidence type="ECO:0000256" key="1">
    <source>
        <dbReference type="ARBA" id="ARBA00010401"/>
    </source>
</evidence>
<dbReference type="EMBL" id="DRTD01000095">
    <property type="protein sequence ID" value="HHE54390.1"/>
    <property type="molecule type" value="Genomic_DNA"/>
</dbReference>
<dbReference type="PANTHER" id="PTHR11952:SF2">
    <property type="entry name" value="LD24639P"/>
    <property type="match status" value="1"/>
</dbReference>